<evidence type="ECO:0008006" key="3">
    <source>
        <dbReference type="Google" id="ProtNLM"/>
    </source>
</evidence>
<protein>
    <recommendedName>
        <fullName evidence="3">N-acetyltransferase domain-containing protein</fullName>
    </recommendedName>
</protein>
<organism evidence="1 2">
    <name type="scientific">Roseivirga spongicola</name>
    <dbReference type="NCBI Taxonomy" id="333140"/>
    <lineage>
        <taxon>Bacteria</taxon>
        <taxon>Pseudomonadati</taxon>
        <taxon>Bacteroidota</taxon>
        <taxon>Cytophagia</taxon>
        <taxon>Cytophagales</taxon>
        <taxon>Roseivirgaceae</taxon>
        <taxon>Roseivirga</taxon>
    </lineage>
</organism>
<accession>A0A150XDZ0</accession>
<keyword evidence="2" id="KW-1185">Reference proteome</keyword>
<name>A0A150XDZ0_9BACT</name>
<dbReference type="AlphaFoldDB" id="A0A150XDZ0"/>
<comment type="caution">
    <text evidence="1">The sequence shown here is derived from an EMBL/GenBank/DDBJ whole genome shotgun (WGS) entry which is preliminary data.</text>
</comment>
<dbReference type="Proteomes" id="UP000075606">
    <property type="component" value="Unassembled WGS sequence"/>
</dbReference>
<dbReference type="OrthoDB" id="9806005at2"/>
<evidence type="ECO:0000313" key="2">
    <source>
        <dbReference type="Proteomes" id="UP000075606"/>
    </source>
</evidence>
<dbReference type="Gene3D" id="3.40.630.30">
    <property type="match status" value="1"/>
</dbReference>
<dbReference type="STRING" id="333140.AWW68_18945"/>
<dbReference type="PANTHER" id="PTHR41368">
    <property type="entry name" value="PROTEIN YGHO"/>
    <property type="match status" value="1"/>
</dbReference>
<gene>
    <name evidence="1" type="ORF">AWW68_18945</name>
</gene>
<dbReference type="RefSeq" id="WP_068218633.1">
    <property type="nucleotide sequence ID" value="NZ_CP139724.1"/>
</dbReference>
<dbReference type="PANTHER" id="PTHR41368:SF1">
    <property type="entry name" value="PROTEIN YGHO"/>
    <property type="match status" value="1"/>
</dbReference>
<dbReference type="InterPro" id="IPR016181">
    <property type="entry name" value="Acyl_CoA_acyltransferase"/>
</dbReference>
<dbReference type="InterPro" id="IPR039968">
    <property type="entry name" value="BcerS-like"/>
</dbReference>
<dbReference type="EMBL" id="LRPC01000002">
    <property type="protein sequence ID" value="KYG76935.1"/>
    <property type="molecule type" value="Genomic_DNA"/>
</dbReference>
<sequence>MKLVEVNNKSAEKQFLLLPVRLYKEDKNWVRPLDKDIKSVFDPQKNKNFRQGEAIRWILQDDAGLVIGRVAAFYIKKVSEAQEQPTGGVGFFECIDDKKAAFVLFDAAKAWLQERGMEAMDGPINFGDRNNWWGLLVDGFHKPNYQMPYNFPYYKELFEAYGFKEYFQQYTYRRPMGSSVDFTPRFYERAQTVLDNPDYEFRHLSKKEYAHGHKYFLEVYNKAWGGHSGVKPMTEQQAKATFKTLKPIADVKLLWFAFYKGEPVAFFISIPELNELYKHLNGQWNLWSKLKFLYLLKTGKCKTGLGIVFGVVPEHQKKGVEGGLVISFVKKMAWKDGFRYNDIEMNWIGDFNPKMIRVVEQIGGQKYKTHITYRKLFDETKEFKRAPIIQ</sequence>
<evidence type="ECO:0000313" key="1">
    <source>
        <dbReference type="EMBL" id="KYG76935.1"/>
    </source>
</evidence>
<dbReference type="SUPFAM" id="SSF55729">
    <property type="entry name" value="Acyl-CoA N-acyltransferases (Nat)"/>
    <property type="match status" value="1"/>
</dbReference>
<proteinExistence type="predicted"/>
<reference evidence="1 2" key="1">
    <citation type="submission" date="2016-01" db="EMBL/GenBank/DDBJ databases">
        <title>Genome sequencing of Roseivirga spongicola UST030701-084.</title>
        <authorList>
            <person name="Selvaratnam C."/>
            <person name="Thevarajoo S."/>
            <person name="Goh K.M."/>
            <person name="Ee R."/>
            <person name="Chan K.-G."/>
            <person name="Chong C.S."/>
        </authorList>
    </citation>
    <scope>NUCLEOTIDE SEQUENCE [LARGE SCALE GENOMIC DNA]</scope>
    <source>
        <strain evidence="1 2">UST030701-084</strain>
    </source>
</reference>